<protein>
    <submittedName>
        <fullName evidence="1">Uncharacterized protein</fullName>
    </submittedName>
</protein>
<organism evidence="1 2">
    <name type="scientific">Nibea albiflora</name>
    <name type="common">Yellow drum</name>
    <name type="synonym">Corvina albiflora</name>
    <dbReference type="NCBI Taxonomy" id="240163"/>
    <lineage>
        <taxon>Eukaryota</taxon>
        <taxon>Metazoa</taxon>
        <taxon>Chordata</taxon>
        <taxon>Craniata</taxon>
        <taxon>Vertebrata</taxon>
        <taxon>Euteleostomi</taxon>
        <taxon>Actinopterygii</taxon>
        <taxon>Neopterygii</taxon>
        <taxon>Teleostei</taxon>
        <taxon>Neoteleostei</taxon>
        <taxon>Acanthomorphata</taxon>
        <taxon>Eupercaria</taxon>
        <taxon>Sciaenidae</taxon>
        <taxon>Nibea</taxon>
    </lineage>
</organism>
<evidence type="ECO:0000313" key="2">
    <source>
        <dbReference type="Proteomes" id="UP000805704"/>
    </source>
</evidence>
<evidence type="ECO:0000313" key="1">
    <source>
        <dbReference type="EMBL" id="KAG8013762.1"/>
    </source>
</evidence>
<reference evidence="1" key="1">
    <citation type="submission" date="2020-04" db="EMBL/GenBank/DDBJ databases">
        <title>A chromosome-scale assembly and high-density genetic map of the yellow drum (Nibea albiflora) genome.</title>
        <authorList>
            <person name="Xu D."/>
            <person name="Zhang W."/>
            <person name="Chen R."/>
            <person name="Tan P."/>
            <person name="Wang L."/>
            <person name="Song H."/>
            <person name="Tian L."/>
            <person name="Zhu Q."/>
            <person name="Wang B."/>
        </authorList>
    </citation>
    <scope>NUCLEOTIDE SEQUENCE</scope>
    <source>
        <strain evidence="1">ZJHYS-2018</strain>
    </source>
</reference>
<comment type="caution">
    <text evidence="1">The sequence shown here is derived from an EMBL/GenBank/DDBJ whole genome shotgun (WGS) entry which is preliminary data.</text>
</comment>
<gene>
    <name evidence="1" type="ORF">GBF38_015895</name>
</gene>
<accession>A0ACB7FGX7</accession>
<proteinExistence type="predicted"/>
<keyword evidence="2" id="KW-1185">Reference proteome</keyword>
<dbReference type="EMBL" id="CM024798">
    <property type="protein sequence ID" value="KAG8013762.1"/>
    <property type="molecule type" value="Genomic_DNA"/>
</dbReference>
<name>A0ACB7FGX7_NIBAL</name>
<dbReference type="Proteomes" id="UP000805704">
    <property type="component" value="Chromosome 10"/>
</dbReference>
<sequence length="132" mass="15269">MDMMAEEQRVKRTLTEEAKKRKGEILKMVQWGRTPTANAETWDRAPAQPEVRKNSNTNLKLKLKNKQNRQTRPLRAPRREFPSNFNDFNFNDFNTADHRGSNEQVSQRTSEPAVSSLTVNTATEPLNRQCPV</sequence>